<dbReference type="OrthoDB" id="2546354at2759"/>
<feature type="compositionally biased region" description="Pro residues" evidence="2">
    <location>
        <begin position="43"/>
        <end position="56"/>
    </location>
</feature>
<evidence type="ECO:0000313" key="5">
    <source>
        <dbReference type="Proteomes" id="UP000323386"/>
    </source>
</evidence>
<evidence type="ECO:0000313" key="4">
    <source>
        <dbReference type="EMBL" id="SPO35935.1"/>
    </source>
</evidence>
<feature type="compositionally biased region" description="Acidic residues" evidence="2">
    <location>
        <begin position="318"/>
        <end position="327"/>
    </location>
</feature>
<feature type="region of interest" description="Disordered" evidence="2">
    <location>
        <begin position="673"/>
        <end position="693"/>
    </location>
</feature>
<feature type="signal peptide" evidence="3">
    <location>
        <begin position="1"/>
        <end position="31"/>
    </location>
</feature>
<dbReference type="SUPFAM" id="SSF48452">
    <property type="entry name" value="TPR-like"/>
    <property type="match status" value="1"/>
</dbReference>
<evidence type="ECO:0000256" key="2">
    <source>
        <dbReference type="SAM" id="MobiDB-lite"/>
    </source>
</evidence>
<dbReference type="InterPro" id="IPR051966">
    <property type="entry name" value="RPAP3"/>
</dbReference>
<proteinExistence type="predicted"/>
<feature type="region of interest" description="Disordered" evidence="2">
    <location>
        <begin position="300"/>
        <end position="335"/>
    </location>
</feature>
<keyword evidence="1" id="KW-0802">TPR repeat</keyword>
<evidence type="ECO:0000256" key="3">
    <source>
        <dbReference type="SAM" id="SignalP"/>
    </source>
</evidence>
<feature type="compositionally biased region" description="Basic and acidic residues" evidence="2">
    <location>
        <begin position="673"/>
        <end position="684"/>
    </location>
</feature>
<dbReference type="InterPro" id="IPR011990">
    <property type="entry name" value="TPR-like_helical_dom_sf"/>
</dbReference>
<feature type="region of interest" description="Disordered" evidence="2">
    <location>
        <begin position="41"/>
        <end position="74"/>
    </location>
</feature>
<dbReference type="PANTHER" id="PTHR46423:SF1">
    <property type="entry name" value="RNA POLYMERASE II-ASSOCIATED PROTEIN 3"/>
    <property type="match status" value="1"/>
</dbReference>
<feature type="compositionally biased region" description="Polar residues" evidence="2">
    <location>
        <begin position="58"/>
        <end position="72"/>
    </location>
</feature>
<keyword evidence="5" id="KW-1185">Reference proteome</keyword>
<dbReference type="Proteomes" id="UP000323386">
    <property type="component" value="Unassembled WGS sequence"/>
</dbReference>
<accession>A0A5C3EW07</accession>
<gene>
    <name evidence="4" type="ORF">PSFLO_01406</name>
</gene>
<feature type="chain" id="PRO_5022858448" evidence="3">
    <location>
        <begin position="32"/>
        <end position="781"/>
    </location>
</feature>
<dbReference type="EMBL" id="OOIP01000003">
    <property type="protein sequence ID" value="SPO35935.1"/>
    <property type="molecule type" value="Genomic_DNA"/>
</dbReference>
<keyword evidence="3" id="KW-0732">Signal</keyword>
<evidence type="ECO:0000256" key="1">
    <source>
        <dbReference type="ARBA" id="ARBA00022803"/>
    </source>
</evidence>
<name>A0A5C3EW07_9BASI</name>
<reference evidence="4 5" key="1">
    <citation type="submission" date="2018-03" db="EMBL/GenBank/DDBJ databases">
        <authorList>
            <person name="Guldener U."/>
        </authorList>
    </citation>
    <scope>NUCLEOTIDE SEQUENCE [LARGE SCALE GENOMIC DNA]</scope>
    <source>
        <strain evidence="4 5">DAOM196992</strain>
    </source>
</reference>
<dbReference type="Gene3D" id="1.25.40.10">
    <property type="entry name" value="Tetratricopeptide repeat domain"/>
    <property type="match status" value="1"/>
</dbReference>
<dbReference type="GO" id="GO:0101031">
    <property type="term" value="C:protein folding chaperone complex"/>
    <property type="evidence" value="ECO:0007669"/>
    <property type="project" value="TreeGrafter"/>
</dbReference>
<protein>
    <submittedName>
        <fullName evidence="4">Uncharacterized protein</fullName>
    </submittedName>
</protein>
<sequence length="781" mass="84432">MPSPRLVAFASSASALGYFLDCLLACAVTWTRRCDHPRIPNIPHKPPALPSPPPPASTTMTTHNGLLSQPSASDGPDMAQLIRTAHRHALDIATFDALEDVLQAFVITHFTRLIPQGCTPQEIGIMLPSHQETQTIVKQLATARIREHAFGKLVASLGLVLSDRPGQHLPPAAAAAAAATIDSSTMSALVAILAIESQHKPDFSHFVFDHVPLFQHIEQQKRHGPLAGDPAWEYDLNLNKNRQWKRAVDRSIADITAAFVQASNDIDWHKQVDASGDIALLAQADLFELTRILVELAPKDKQRKEPMAPLPQPQPEGADLEQPEPEPEPPKGLSVRNAIKAGSSCRARLQAACKETANAAFSQGHYDEAERLYGIVDAAANGERDASVLLNRAAALLKLERFAETIEAASVALELLTRRTDAKSRNLTWKGYLRRGKARRSLLAQRDAASPDRTELIDLARKDFEEAARIDPKDPTAQAELDALEAELGRQSTADAAAAAAASDANPPKAKEKTILESPFFRADLVTGLLADTLRAPAFPLSAIMKLLSSTSATAKTATATAAPSTQRSDEEACASEHRALVSTLTAEGRAQLEESIKHIGAVLALPHYQSAPAPPTTTTAAASAVDEREWKLLTTSMRLLMGCCAMLLDAVVRAQSDIQLVSDALRPDVKGRRDRITADRDDGASTGTKTDAGAGAEVVERLLHRVQGDALCMLQRCCSLQGKAHEADKFARWLDKWRSSSSSLSSSSSQAGDGRGPGVDSLEWFVWLVERLNEQGQMRR</sequence>
<dbReference type="PANTHER" id="PTHR46423">
    <property type="entry name" value="RNA POLYMERASE II-ASSOCIATED PROTEIN 3"/>
    <property type="match status" value="1"/>
</dbReference>
<organism evidence="4 5">
    <name type="scientific">Pseudozyma flocculosa</name>
    <dbReference type="NCBI Taxonomy" id="84751"/>
    <lineage>
        <taxon>Eukaryota</taxon>
        <taxon>Fungi</taxon>
        <taxon>Dikarya</taxon>
        <taxon>Basidiomycota</taxon>
        <taxon>Ustilaginomycotina</taxon>
        <taxon>Ustilaginomycetes</taxon>
        <taxon>Ustilaginales</taxon>
        <taxon>Ustilaginaceae</taxon>
        <taxon>Pseudozyma</taxon>
    </lineage>
</organism>
<dbReference type="AlphaFoldDB" id="A0A5C3EW07"/>